<dbReference type="GO" id="GO:0016787">
    <property type="term" value="F:hydrolase activity"/>
    <property type="evidence" value="ECO:0007669"/>
    <property type="project" value="InterPro"/>
</dbReference>
<gene>
    <name evidence="2" type="ORF">DFP96_10332</name>
</gene>
<dbReference type="InterPro" id="IPR029052">
    <property type="entry name" value="Metallo-depent_PP-like"/>
</dbReference>
<dbReference type="RefSeq" id="WP_051994453.1">
    <property type="nucleotide sequence ID" value="NZ_SNZK01000003.1"/>
</dbReference>
<feature type="domain" description="Calcineurin-like phosphoesterase" evidence="1">
    <location>
        <begin position="1"/>
        <end position="123"/>
    </location>
</feature>
<comment type="caution">
    <text evidence="2">The sequence shown here is derived from an EMBL/GenBank/DDBJ whole genome shotgun (WGS) entry which is preliminary data.</text>
</comment>
<sequence length="184" mass="21404">MKQWFISDTHYWHANILEFCNRKRMFADEKEMTERMIANWNAVVADDDIVYHCGDFAFGKSRLHTSLIISQLKGKIVLLKGNHDSSSDMRWLQSQFSPNKFDWTYMHRIKLHKQQLFLSHFPLEIGERPHMWSVSGHLHAKPSIYKDQINVGCDSAFYASVVADEDFGRPISASELLAEVAKRS</sequence>
<reference evidence="2 3" key="1">
    <citation type="submission" date="2019-03" db="EMBL/GenBank/DDBJ databases">
        <title>Genomic Encyclopedia of Type Strains, Phase III (KMG-III): the genomes of soil and plant-associated and newly described type strains.</title>
        <authorList>
            <person name="Whitman W."/>
        </authorList>
    </citation>
    <scope>NUCLEOTIDE SEQUENCE [LARGE SCALE GENOMIC DNA]</scope>
    <source>
        <strain evidence="2 3">CECT 7972</strain>
    </source>
</reference>
<dbReference type="Proteomes" id="UP000295558">
    <property type="component" value="Unassembled WGS sequence"/>
</dbReference>
<dbReference type="Pfam" id="PF00149">
    <property type="entry name" value="Metallophos"/>
    <property type="match status" value="1"/>
</dbReference>
<keyword evidence="3" id="KW-1185">Reference proteome</keyword>
<proteinExistence type="predicted"/>
<dbReference type="EMBL" id="SNZK01000003">
    <property type="protein sequence ID" value="TDR53938.1"/>
    <property type="molecule type" value="Genomic_DNA"/>
</dbReference>
<dbReference type="Gene3D" id="3.60.21.10">
    <property type="match status" value="1"/>
</dbReference>
<dbReference type="SUPFAM" id="SSF56300">
    <property type="entry name" value="Metallo-dependent phosphatases"/>
    <property type="match status" value="1"/>
</dbReference>
<protein>
    <submittedName>
        <fullName evidence="2">Calcineurin-like phosphoesterase family protein</fullName>
    </submittedName>
</protein>
<dbReference type="InterPro" id="IPR004843">
    <property type="entry name" value="Calcineurin-like_PHP"/>
</dbReference>
<name>A0A4R6ZNF5_9LIST</name>
<dbReference type="AlphaFoldDB" id="A0A4R6ZNF5"/>
<accession>A0A4R6ZNF5</accession>
<evidence type="ECO:0000313" key="3">
    <source>
        <dbReference type="Proteomes" id="UP000295558"/>
    </source>
</evidence>
<organism evidence="2 3">
    <name type="scientific">Listeria rocourtiae</name>
    <dbReference type="NCBI Taxonomy" id="647910"/>
    <lineage>
        <taxon>Bacteria</taxon>
        <taxon>Bacillati</taxon>
        <taxon>Bacillota</taxon>
        <taxon>Bacilli</taxon>
        <taxon>Bacillales</taxon>
        <taxon>Listeriaceae</taxon>
        <taxon>Listeria</taxon>
    </lineage>
</organism>
<evidence type="ECO:0000259" key="1">
    <source>
        <dbReference type="Pfam" id="PF00149"/>
    </source>
</evidence>
<dbReference type="STRING" id="1265846.PROCOU_16979"/>
<evidence type="ECO:0000313" key="2">
    <source>
        <dbReference type="EMBL" id="TDR53938.1"/>
    </source>
</evidence>